<evidence type="ECO:0000256" key="1">
    <source>
        <dbReference type="SAM" id="MobiDB-lite"/>
    </source>
</evidence>
<dbReference type="AlphaFoldDB" id="A0A7J0FW67"/>
<dbReference type="Proteomes" id="UP000585474">
    <property type="component" value="Unassembled WGS sequence"/>
</dbReference>
<gene>
    <name evidence="2" type="ORF">Acr_15g0010180</name>
</gene>
<proteinExistence type="predicted"/>
<comment type="caution">
    <text evidence="2">The sequence shown here is derived from an EMBL/GenBank/DDBJ whole genome shotgun (WGS) entry which is preliminary data.</text>
</comment>
<evidence type="ECO:0000313" key="3">
    <source>
        <dbReference type="Proteomes" id="UP000585474"/>
    </source>
</evidence>
<protein>
    <submittedName>
        <fullName evidence="2">Uncharacterized protein</fullName>
    </submittedName>
</protein>
<keyword evidence="3" id="KW-1185">Reference proteome</keyword>
<accession>A0A7J0FW67</accession>
<feature type="region of interest" description="Disordered" evidence="1">
    <location>
        <begin position="202"/>
        <end position="224"/>
    </location>
</feature>
<organism evidence="2 3">
    <name type="scientific">Actinidia rufa</name>
    <dbReference type="NCBI Taxonomy" id="165716"/>
    <lineage>
        <taxon>Eukaryota</taxon>
        <taxon>Viridiplantae</taxon>
        <taxon>Streptophyta</taxon>
        <taxon>Embryophyta</taxon>
        <taxon>Tracheophyta</taxon>
        <taxon>Spermatophyta</taxon>
        <taxon>Magnoliopsida</taxon>
        <taxon>eudicotyledons</taxon>
        <taxon>Gunneridae</taxon>
        <taxon>Pentapetalae</taxon>
        <taxon>asterids</taxon>
        <taxon>Ericales</taxon>
        <taxon>Actinidiaceae</taxon>
        <taxon>Actinidia</taxon>
    </lineage>
</organism>
<reference evidence="2 3" key="1">
    <citation type="submission" date="2019-07" db="EMBL/GenBank/DDBJ databases">
        <title>De Novo Assembly of kiwifruit Actinidia rufa.</title>
        <authorList>
            <person name="Sugita-Konishi S."/>
            <person name="Sato K."/>
            <person name="Mori E."/>
            <person name="Abe Y."/>
            <person name="Kisaki G."/>
            <person name="Hamano K."/>
            <person name="Suezawa K."/>
            <person name="Otani M."/>
            <person name="Fukuda T."/>
            <person name="Manabe T."/>
            <person name="Gomi K."/>
            <person name="Tabuchi M."/>
            <person name="Akimitsu K."/>
            <person name="Kataoka I."/>
        </authorList>
    </citation>
    <scope>NUCLEOTIDE SEQUENCE [LARGE SCALE GENOMIC DNA]</scope>
    <source>
        <strain evidence="3">cv. Fuchu</strain>
    </source>
</reference>
<name>A0A7J0FW67_9ERIC</name>
<evidence type="ECO:0000313" key="2">
    <source>
        <dbReference type="EMBL" id="GFZ02410.1"/>
    </source>
</evidence>
<dbReference type="OrthoDB" id="76949at2759"/>
<sequence length="224" mass="24901">MPTTATENSSPLLKAFDFPPFDYVKAEQVRGGVLCTLLKKVVRIYFPRTRDRLTEPIADQFPIPSPTQTNEHRITNWYRLHATEGTTVITQPNQGPRDHGRGTPVRSISDCGWIWKAIGVEIRERKILSKPGRREEEGEKIELAMAETLSSHVTITLGGSGQVLKRGGAVANSVFSHSQTALGSKRSVRDRLGSDVDRIQLNSKRQRGDSNGVDGNRLTQNCCH</sequence>
<dbReference type="EMBL" id="BJWL01000015">
    <property type="protein sequence ID" value="GFZ02410.1"/>
    <property type="molecule type" value="Genomic_DNA"/>
</dbReference>